<keyword evidence="1" id="KW-1133">Transmembrane helix</keyword>
<keyword evidence="1" id="KW-0472">Membrane</keyword>
<accession>A0ABV0GJU6</accession>
<dbReference type="PANTHER" id="PTHR42941:SF1">
    <property type="entry name" value="SLL1037 PROTEIN"/>
    <property type="match status" value="1"/>
</dbReference>
<dbReference type="SUPFAM" id="SSF53850">
    <property type="entry name" value="Periplasmic binding protein-like II"/>
    <property type="match status" value="1"/>
</dbReference>
<evidence type="ECO:0000313" key="3">
    <source>
        <dbReference type="Proteomes" id="UP001462640"/>
    </source>
</evidence>
<protein>
    <submittedName>
        <fullName evidence="2">TAXI family TRAP transporter solute-binding subunit</fullName>
    </submittedName>
</protein>
<organism evidence="2 3">
    <name type="scientific">Roseateles flavus</name>
    <dbReference type="NCBI Taxonomy" id="3149041"/>
    <lineage>
        <taxon>Bacteria</taxon>
        <taxon>Pseudomonadati</taxon>
        <taxon>Pseudomonadota</taxon>
        <taxon>Betaproteobacteria</taxon>
        <taxon>Burkholderiales</taxon>
        <taxon>Sphaerotilaceae</taxon>
        <taxon>Roseateles</taxon>
    </lineage>
</organism>
<proteinExistence type="predicted"/>
<evidence type="ECO:0000313" key="2">
    <source>
        <dbReference type="EMBL" id="MEO3715316.1"/>
    </source>
</evidence>
<reference evidence="2 3" key="1">
    <citation type="submission" date="2024-05" db="EMBL/GenBank/DDBJ databases">
        <title>Roseateles sp. 2.12 16S ribosomal RNA gene Genome sequencing and assembly.</title>
        <authorList>
            <person name="Woo H."/>
        </authorList>
    </citation>
    <scope>NUCLEOTIDE SEQUENCE [LARGE SCALE GENOMIC DNA]</scope>
    <source>
        <strain evidence="2 3">2.12</strain>
    </source>
</reference>
<dbReference type="InterPro" id="IPR011852">
    <property type="entry name" value="TRAP_TAXI"/>
</dbReference>
<evidence type="ECO:0000256" key="1">
    <source>
        <dbReference type="SAM" id="Phobius"/>
    </source>
</evidence>
<keyword evidence="1" id="KW-0812">Transmembrane</keyword>
<dbReference type="PANTHER" id="PTHR42941">
    <property type="entry name" value="SLL1037 PROTEIN"/>
    <property type="match status" value="1"/>
</dbReference>
<comment type="caution">
    <text evidence="2">The sequence shown here is derived from an EMBL/GenBank/DDBJ whole genome shotgun (WGS) entry which is preliminary data.</text>
</comment>
<gene>
    <name evidence="2" type="ORF">ABDJ40_21310</name>
</gene>
<dbReference type="NCBIfam" id="TIGR02122">
    <property type="entry name" value="TRAP_TAXI"/>
    <property type="match status" value="1"/>
</dbReference>
<name>A0ABV0GJU6_9BURK</name>
<dbReference type="EMBL" id="JBDPZC010000013">
    <property type="protein sequence ID" value="MEO3715316.1"/>
    <property type="molecule type" value="Genomic_DNA"/>
</dbReference>
<keyword evidence="3" id="KW-1185">Reference proteome</keyword>
<dbReference type="Gene3D" id="3.40.190.10">
    <property type="entry name" value="Periplasmic binding protein-like II"/>
    <property type="match status" value="2"/>
</dbReference>
<sequence length="453" mass="49776">MPAVPPSADASSALTPPSFWRRAGRRTALLLAVVAAVAGLLVWAIPSPPTQLTIATGFKGGAYEHFGQRYAQALAASKVRATLRPTQGTLENLALLSRADHPVQAAFVQGGVGDAAAYPGLVSLGRVNRQVLWIFQRPGLQLQRLQDLAGLRLALGPSGSGTRMLAERLLSLYDLDDQRTRLLPLAGDEAAQALVDGRVDVVFMAFAADAPVVQRLLHRPDIALMSVPQAEAISRRLPFLERVTLPQGVVDLARSLPKQDIELLSTSNAVLVHEDLHEDLVQELVEVLRREHGQPSWLDRPGEFPKASDPEYPMSGAALRYYRQGPSLLQRLLPYWLTAHAERLLALLAASAALLPLLSQGPRLYRWYLRERMRGLYKRLRGLEAQLDALPGPAAQQTLRQELDALHRAVRLLQVPIRHSDLFFELLHGIQLVRRRLDELGVAAHPAAASNSR</sequence>
<feature type="transmembrane region" description="Helical" evidence="1">
    <location>
        <begin position="28"/>
        <end position="46"/>
    </location>
</feature>
<dbReference type="Pfam" id="PF16868">
    <property type="entry name" value="NMT1_3"/>
    <property type="match status" value="1"/>
</dbReference>
<dbReference type="Proteomes" id="UP001462640">
    <property type="component" value="Unassembled WGS sequence"/>
</dbReference>
<dbReference type="RefSeq" id="WP_347612692.1">
    <property type="nucleotide sequence ID" value="NZ_JBDPZC010000013.1"/>
</dbReference>